<dbReference type="EMBL" id="JBJUIK010000004">
    <property type="protein sequence ID" value="KAL3529578.1"/>
    <property type="molecule type" value="Genomic_DNA"/>
</dbReference>
<accession>A0ABD3AHX5</accession>
<reference evidence="1 2" key="1">
    <citation type="submission" date="2024-11" db="EMBL/GenBank/DDBJ databases">
        <title>A near-complete genome assembly of Cinchona calisaya.</title>
        <authorList>
            <person name="Lian D.C."/>
            <person name="Zhao X.W."/>
            <person name="Wei L."/>
        </authorList>
    </citation>
    <scope>NUCLEOTIDE SEQUENCE [LARGE SCALE GENOMIC DNA]</scope>
    <source>
        <tissue evidence="1">Nenye</tissue>
    </source>
</reference>
<organism evidence="1 2">
    <name type="scientific">Cinchona calisaya</name>
    <dbReference type="NCBI Taxonomy" id="153742"/>
    <lineage>
        <taxon>Eukaryota</taxon>
        <taxon>Viridiplantae</taxon>
        <taxon>Streptophyta</taxon>
        <taxon>Embryophyta</taxon>
        <taxon>Tracheophyta</taxon>
        <taxon>Spermatophyta</taxon>
        <taxon>Magnoliopsida</taxon>
        <taxon>eudicotyledons</taxon>
        <taxon>Gunneridae</taxon>
        <taxon>Pentapetalae</taxon>
        <taxon>asterids</taxon>
        <taxon>lamiids</taxon>
        <taxon>Gentianales</taxon>
        <taxon>Rubiaceae</taxon>
        <taxon>Cinchonoideae</taxon>
        <taxon>Cinchoneae</taxon>
        <taxon>Cinchona</taxon>
    </lineage>
</organism>
<dbReference type="PANTHER" id="PTHR33499:SF43">
    <property type="entry name" value="TRANSPOSASE, PTTA_EN_SPM, PLANT"/>
    <property type="match status" value="1"/>
</dbReference>
<dbReference type="Proteomes" id="UP001630127">
    <property type="component" value="Unassembled WGS sequence"/>
</dbReference>
<dbReference type="AlphaFoldDB" id="A0ABD3AHX5"/>
<evidence type="ECO:0000313" key="1">
    <source>
        <dbReference type="EMBL" id="KAL3529578.1"/>
    </source>
</evidence>
<evidence type="ECO:0000313" key="2">
    <source>
        <dbReference type="Proteomes" id="UP001630127"/>
    </source>
</evidence>
<keyword evidence="2" id="KW-1185">Reference proteome</keyword>
<dbReference type="PANTHER" id="PTHR33499">
    <property type="entry name" value="OS12G0282400 PROTEIN-RELATED"/>
    <property type="match status" value="1"/>
</dbReference>
<proteinExistence type="predicted"/>
<protein>
    <submittedName>
        <fullName evidence="1">Uncharacterized protein</fullName>
    </submittedName>
</protein>
<name>A0ABD3AHX5_9GENT</name>
<comment type="caution">
    <text evidence="1">The sequence shown here is derived from an EMBL/GenBank/DDBJ whole genome shotgun (WGS) entry which is preliminary data.</text>
</comment>
<feature type="non-terminal residue" evidence="1">
    <location>
        <position position="1"/>
    </location>
</feature>
<sequence length="70" mass="8594">DEFEPVESENCKITVHKQMNSQYRNYRYRLHKTFLKYDTKEEAVKHVPEGVLESDWIWLCDYFTSENFQV</sequence>
<gene>
    <name evidence="1" type="ORF">ACH5RR_008900</name>
</gene>